<accession>X6LMU3</accession>
<dbReference type="InterPro" id="IPR006141">
    <property type="entry name" value="Intein_N"/>
</dbReference>
<dbReference type="SMART" id="SM00306">
    <property type="entry name" value="HintN"/>
    <property type="match status" value="1"/>
</dbReference>
<dbReference type="OrthoDB" id="428577at2759"/>
<comment type="caution">
    <text evidence="2">The sequence shown here is derived from an EMBL/GenBank/DDBJ whole genome shotgun (WGS) entry which is preliminary data.</text>
</comment>
<dbReference type="AlphaFoldDB" id="X6LMU3"/>
<dbReference type="PANTHER" id="PTHR10666">
    <property type="entry name" value="UBIQUITIN"/>
    <property type="match status" value="1"/>
</dbReference>
<feature type="domain" description="Ubiquitin-like" evidence="1">
    <location>
        <begin position="280"/>
        <end position="355"/>
    </location>
</feature>
<dbReference type="Gene3D" id="2.170.16.10">
    <property type="entry name" value="Hedgehog/Intein (Hint) domain"/>
    <property type="match status" value="1"/>
</dbReference>
<reference evidence="2 3" key="1">
    <citation type="journal article" date="2013" name="Curr. Biol.">
        <title>The Genome of the Foraminiferan Reticulomyxa filosa.</title>
        <authorList>
            <person name="Glockner G."/>
            <person name="Hulsmann N."/>
            <person name="Schleicher M."/>
            <person name="Noegel A.A."/>
            <person name="Eichinger L."/>
            <person name="Gallinger C."/>
            <person name="Pawlowski J."/>
            <person name="Sierra R."/>
            <person name="Euteneuer U."/>
            <person name="Pillet L."/>
            <person name="Moustafa A."/>
            <person name="Platzer M."/>
            <person name="Groth M."/>
            <person name="Szafranski K."/>
            <person name="Schliwa M."/>
        </authorList>
    </citation>
    <scope>NUCLEOTIDE SEQUENCE [LARGE SCALE GENOMIC DNA]</scope>
</reference>
<dbReference type="GO" id="GO:0016540">
    <property type="term" value="P:protein autoprocessing"/>
    <property type="evidence" value="ECO:0007669"/>
    <property type="project" value="InterPro"/>
</dbReference>
<dbReference type="PROSITE" id="PS00299">
    <property type="entry name" value="UBIQUITIN_1"/>
    <property type="match status" value="1"/>
</dbReference>
<dbReference type="InterPro" id="IPR036844">
    <property type="entry name" value="Hint_dom_sf"/>
</dbReference>
<dbReference type="InterPro" id="IPR003587">
    <property type="entry name" value="Hint_dom_N"/>
</dbReference>
<dbReference type="Gene3D" id="3.10.20.90">
    <property type="entry name" value="Phosphatidylinositol 3-kinase Catalytic Subunit, Chain A, domain 1"/>
    <property type="match status" value="1"/>
</dbReference>
<evidence type="ECO:0000313" key="3">
    <source>
        <dbReference type="Proteomes" id="UP000023152"/>
    </source>
</evidence>
<dbReference type="InterPro" id="IPR050158">
    <property type="entry name" value="Ubiquitin_ubiquitin-like"/>
</dbReference>
<proteinExistence type="predicted"/>
<organism evidence="2 3">
    <name type="scientific">Reticulomyxa filosa</name>
    <dbReference type="NCBI Taxonomy" id="46433"/>
    <lineage>
        <taxon>Eukaryota</taxon>
        <taxon>Sar</taxon>
        <taxon>Rhizaria</taxon>
        <taxon>Retaria</taxon>
        <taxon>Foraminifera</taxon>
        <taxon>Monothalamids</taxon>
        <taxon>Reticulomyxidae</taxon>
        <taxon>Reticulomyxa</taxon>
    </lineage>
</organism>
<dbReference type="PROSITE" id="PS50053">
    <property type="entry name" value="UBIQUITIN_2"/>
    <property type="match status" value="1"/>
</dbReference>
<dbReference type="GO" id="GO:0016539">
    <property type="term" value="P:intein-mediated protein splicing"/>
    <property type="evidence" value="ECO:0007669"/>
    <property type="project" value="InterPro"/>
</dbReference>
<dbReference type="SUPFAM" id="SSF54236">
    <property type="entry name" value="Ubiquitin-like"/>
    <property type="match status" value="1"/>
</dbReference>
<keyword evidence="3" id="KW-1185">Reference proteome</keyword>
<dbReference type="SMART" id="SM00213">
    <property type="entry name" value="UBQ"/>
    <property type="match status" value="1"/>
</dbReference>
<dbReference type="Proteomes" id="UP000023152">
    <property type="component" value="Unassembled WGS sequence"/>
</dbReference>
<dbReference type="InterPro" id="IPR001767">
    <property type="entry name" value="Hedgehog_Hint"/>
</dbReference>
<dbReference type="CDD" id="cd00081">
    <property type="entry name" value="Hint"/>
    <property type="match status" value="1"/>
</dbReference>
<dbReference type="InterPro" id="IPR000626">
    <property type="entry name" value="Ubiquitin-like_dom"/>
</dbReference>
<dbReference type="InterPro" id="IPR029071">
    <property type="entry name" value="Ubiquitin-like_domsf"/>
</dbReference>
<dbReference type="InterPro" id="IPR019954">
    <property type="entry name" value="Ubiquitin_CS"/>
</dbReference>
<dbReference type="PRINTS" id="PR00348">
    <property type="entry name" value="UBIQUITIN"/>
</dbReference>
<protein>
    <recommendedName>
        <fullName evidence="1">Ubiquitin-like domain-containing protein</fullName>
    </recommendedName>
</protein>
<dbReference type="Pfam" id="PF01079">
    <property type="entry name" value="Hint"/>
    <property type="match status" value="1"/>
</dbReference>
<dbReference type="SUPFAM" id="SSF51294">
    <property type="entry name" value="Hedgehog/intein (Hint) domain"/>
    <property type="match status" value="1"/>
</dbReference>
<dbReference type="EMBL" id="ASPP01035094">
    <property type="protein sequence ID" value="ETO02706.1"/>
    <property type="molecule type" value="Genomic_DNA"/>
</dbReference>
<feature type="non-terminal residue" evidence="2">
    <location>
        <position position="456"/>
    </location>
</feature>
<dbReference type="InterPro" id="IPR019956">
    <property type="entry name" value="Ubiquitin_dom"/>
</dbReference>
<dbReference type="PROSITE" id="PS50817">
    <property type="entry name" value="INTEIN_N_TER"/>
    <property type="match status" value="1"/>
</dbReference>
<gene>
    <name evidence="2" type="ORF">RFI_34707</name>
</gene>
<sequence>MTQAPKDKSQQDVVNLVKEMASMHIRKSFIPTGSSKAKTCAIKAGLDIVNVSWEDTARNKKSSWGPNISDMTLQVGKARMPVIRYPNFSDKTWDVRMEKIPLVIGNEQLIAPDNSSDKKKTFKTITLSEYLKKYHDYMSYPLRDGSGKIMEMNLFNEKEDTHVIMSSQCCMLPIASGDNVEVPFNISLYNYQVSRNIPSVLTIVSTSKGTSAQLIRCRNQKLFFNKHGIKADFLGQRLTEHRKMNNTDEKKNEGEMTIKEKQQSVIAIIQVPVLMDQSEIILKVKTLTGKDMSISVFPHTTIAATKALIQDKEGIPPEQQRLVFAGRQLDDHFTIVDCKLRTGCIVHLILRLRGGCFFAGTRVTISEKDTKTIEEVKIGDAIMSYNCNTNSLEPTVVRLVETYQVNEYAIIHLSNGQTLTTTVNHPIFVKNKNTYCCVEPSDKYPRCLAVGDEMIP</sequence>
<dbReference type="Pfam" id="PF00240">
    <property type="entry name" value="ubiquitin"/>
    <property type="match status" value="1"/>
</dbReference>
<name>X6LMU3_RETFI</name>
<evidence type="ECO:0000313" key="2">
    <source>
        <dbReference type="EMBL" id="ETO02706.1"/>
    </source>
</evidence>
<evidence type="ECO:0000259" key="1">
    <source>
        <dbReference type="PROSITE" id="PS50053"/>
    </source>
</evidence>